<sequence length="53" mass="6556">MYYLLDLPLKGRFFYLYAFYNKAFKTDDSQKHNKIFSNFSATCGYLTRWYYIK</sequence>
<evidence type="ECO:0000313" key="1">
    <source>
        <dbReference type="EMBL" id="EFK34996.1"/>
    </source>
</evidence>
<reference evidence="1" key="1">
    <citation type="submission" date="2010-06" db="EMBL/GenBank/DDBJ databases">
        <authorList>
            <person name="Muzny D."/>
            <person name="Qin X."/>
            <person name="Buhay C."/>
            <person name="Dugan-Rocha S."/>
            <person name="Ding Y."/>
            <person name="Chen G."/>
            <person name="Hawes A."/>
            <person name="Holder M."/>
            <person name="Jhangiani S."/>
            <person name="Johnson A."/>
            <person name="Khan Z."/>
            <person name="Li Z."/>
            <person name="Liu W."/>
            <person name="Liu X."/>
            <person name="Perez L."/>
            <person name="Shen H."/>
            <person name="Wang Q."/>
            <person name="Watt J."/>
            <person name="Xi L."/>
            <person name="Xin Y."/>
            <person name="Zhou J."/>
            <person name="Deng J."/>
            <person name="Jiang H."/>
            <person name="Liu Y."/>
            <person name="Qu J."/>
            <person name="Song X.-Z."/>
            <person name="Zhang L."/>
            <person name="Villasana D."/>
            <person name="Johnson A."/>
            <person name="Liu J."/>
            <person name="Liyanage D."/>
            <person name="Lorensuhewa L."/>
            <person name="Robinson T."/>
            <person name="Song A."/>
            <person name="Song B.-B."/>
            <person name="Dinh H."/>
            <person name="Thornton R."/>
            <person name="Coyle M."/>
            <person name="Francisco L."/>
            <person name="Jackson L."/>
            <person name="Javaid M."/>
            <person name="Korchina V."/>
            <person name="Kovar C."/>
            <person name="Mata R."/>
            <person name="Mathew T."/>
            <person name="Ngo R."/>
            <person name="Nguyen L."/>
            <person name="Nguyen N."/>
            <person name="Okwuonu G."/>
            <person name="Ongeri F."/>
            <person name="Pham C."/>
            <person name="Simmons D."/>
            <person name="Wilczek-Boney K."/>
            <person name="Hale W."/>
            <person name="Jakkamsetti A."/>
            <person name="Pham P."/>
            <person name="Ruth R."/>
            <person name="San Lucas F."/>
            <person name="Warren J."/>
            <person name="Zhang J."/>
            <person name="Zhao Z."/>
            <person name="Zhou C."/>
            <person name="Zhu D."/>
            <person name="Lee S."/>
            <person name="Bess C."/>
            <person name="Blankenburg K."/>
            <person name="Forbes L."/>
            <person name="Fu Q."/>
            <person name="Gubbala S."/>
            <person name="Hirani K."/>
            <person name="Jayaseelan J.C."/>
            <person name="Lara F."/>
            <person name="Munidasa M."/>
            <person name="Palculict T."/>
            <person name="Patil S."/>
            <person name="Pu L.-L."/>
            <person name="Saada N."/>
            <person name="Tang L."/>
            <person name="Weissenberger G."/>
            <person name="Zhu Y."/>
            <person name="Hemphill L."/>
            <person name="Shang Y."/>
            <person name="Youmans B."/>
            <person name="Ayvaz T."/>
            <person name="Ross M."/>
            <person name="Santibanez J."/>
            <person name="Aqrawi P."/>
            <person name="Gross S."/>
            <person name="Joshi V."/>
            <person name="Fowler G."/>
            <person name="Nazareth L."/>
            <person name="Reid J."/>
            <person name="Worley K."/>
            <person name="Petrosino J."/>
            <person name="Highlander S."/>
            <person name="Gibbs R."/>
        </authorList>
    </citation>
    <scope>NUCLEOTIDE SEQUENCE [LARGE SCALE GENOMIC DNA]</scope>
    <source>
        <strain evidence="1">ATCC 35910</strain>
    </source>
</reference>
<protein>
    <submittedName>
        <fullName evidence="1">Uncharacterized protein</fullName>
    </submittedName>
</protein>
<gene>
    <name evidence="1" type="ORF">HMPREF0204_14065</name>
</gene>
<organism evidence="1 2">
    <name type="scientific">Chryseobacterium gleum ATCC 35910</name>
    <dbReference type="NCBI Taxonomy" id="525257"/>
    <lineage>
        <taxon>Bacteria</taxon>
        <taxon>Pseudomonadati</taxon>
        <taxon>Bacteroidota</taxon>
        <taxon>Flavobacteriia</taxon>
        <taxon>Flavobacteriales</taxon>
        <taxon>Weeksellaceae</taxon>
        <taxon>Chryseobacterium group</taxon>
        <taxon>Chryseobacterium</taxon>
    </lineage>
</organism>
<dbReference type="Proteomes" id="UP000002969">
    <property type="component" value="Unassembled WGS sequence"/>
</dbReference>
<evidence type="ECO:0000313" key="2">
    <source>
        <dbReference type="Proteomes" id="UP000002969"/>
    </source>
</evidence>
<proteinExistence type="predicted"/>
<dbReference type="EMBL" id="ACKQ02000007">
    <property type="protein sequence ID" value="EFK34996.1"/>
    <property type="molecule type" value="Genomic_DNA"/>
</dbReference>
<comment type="caution">
    <text evidence="1">The sequence shown here is derived from an EMBL/GenBank/DDBJ whole genome shotgun (WGS) entry which is preliminary data.</text>
</comment>
<keyword evidence="2" id="KW-1185">Reference proteome</keyword>
<name>A0ABP2IMT3_CHRGE</name>
<accession>A0ABP2IMT3</accession>